<dbReference type="AlphaFoldDB" id="A0A0F9WY43"/>
<dbReference type="InterPro" id="IPR029058">
    <property type="entry name" value="AB_hydrolase_fold"/>
</dbReference>
<dbReference type="EMBL" id="LAZR01000104">
    <property type="protein sequence ID" value="KKN91346.1"/>
    <property type="molecule type" value="Genomic_DNA"/>
</dbReference>
<evidence type="ECO:0008006" key="2">
    <source>
        <dbReference type="Google" id="ProtNLM"/>
    </source>
</evidence>
<organism evidence="1">
    <name type="scientific">marine sediment metagenome</name>
    <dbReference type="NCBI Taxonomy" id="412755"/>
    <lineage>
        <taxon>unclassified sequences</taxon>
        <taxon>metagenomes</taxon>
        <taxon>ecological metagenomes</taxon>
    </lineage>
</organism>
<proteinExistence type="predicted"/>
<protein>
    <recommendedName>
        <fullName evidence="2">AB hydrolase-1 domain-containing protein</fullName>
    </recommendedName>
</protein>
<dbReference type="PANTHER" id="PTHR30035">
    <property type="entry name" value="LIPOPROTEIN VACJ-RELATED"/>
    <property type="match status" value="1"/>
</dbReference>
<dbReference type="SUPFAM" id="SSF53474">
    <property type="entry name" value="alpha/beta-Hydrolases"/>
    <property type="match status" value="1"/>
</dbReference>
<reference evidence="1" key="1">
    <citation type="journal article" date="2015" name="Nature">
        <title>Complex archaea that bridge the gap between prokaryotes and eukaryotes.</title>
        <authorList>
            <person name="Spang A."/>
            <person name="Saw J.H."/>
            <person name="Jorgensen S.L."/>
            <person name="Zaremba-Niedzwiedzka K."/>
            <person name="Martijn J."/>
            <person name="Lind A.E."/>
            <person name="van Eijk R."/>
            <person name="Schleper C."/>
            <person name="Guy L."/>
            <person name="Ettema T.J."/>
        </authorList>
    </citation>
    <scope>NUCLEOTIDE SEQUENCE</scope>
</reference>
<name>A0A0F9WY43_9ZZZZ</name>
<comment type="caution">
    <text evidence="1">The sequence shown here is derived from an EMBL/GenBank/DDBJ whole genome shotgun (WGS) entry which is preliminary data.</text>
</comment>
<accession>A0A0F9WY43</accession>
<dbReference type="PANTHER" id="PTHR30035:SF1">
    <property type="entry name" value="AB HYDROLASE-1 DOMAIN-CONTAINING PROTEIN"/>
    <property type="match status" value="1"/>
</dbReference>
<dbReference type="Gene3D" id="3.40.50.1820">
    <property type="entry name" value="alpha/beta hydrolase"/>
    <property type="match status" value="1"/>
</dbReference>
<dbReference type="GO" id="GO:0016020">
    <property type="term" value="C:membrane"/>
    <property type="evidence" value="ECO:0007669"/>
    <property type="project" value="InterPro"/>
</dbReference>
<gene>
    <name evidence="1" type="ORF">LCGC14_0218920</name>
</gene>
<evidence type="ECO:0000313" key="1">
    <source>
        <dbReference type="EMBL" id="KKN91346.1"/>
    </source>
</evidence>
<dbReference type="InterPro" id="IPR007428">
    <property type="entry name" value="MlaA"/>
</dbReference>
<sequence>MTRIKPYLSPYLFAGLLFSVSHCVAAEPFAYPETNPFMATVAGTPEDLKAPVPDEIDVQQDDLSVRVLPDRKLPSALSRYRDLQFRVAWQDKPAPLTFLIAGTGSGFDSARMDYLKRLLWQAGMHVIVLSSPSNFDFIAAASNSGMPGVGAEDARDLHTAMTLALQEAQDKKGFEVTEFRLAGFSLGALHAAFVAELDSHLGQFNFSKVLLLNPPVDLYSSVGRLDELSYTRVDGVSDSESFYEHIFQKLSRHFAQGGNGDIQSSLFYEIQNSPEALTDPELAMLIGAVFRFSAADLNFMSDLINNGGRFAPVGKEIKVSTSLTPYLRRALFCDFTCYINNQLWPAWEAKNAGRSIEDMAYETSLRSLSSFLQGNPNVAAVSNADDFILTRDDYQFLADTFGERAYLYPHGGHGGNLDYKPVADRYMTFLQGGAHE</sequence>